<name>A0A2T7EZV9_9POAL</name>
<proteinExistence type="predicted"/>
<evidence type="ECO:0000313" key="3">
    <source>
        <dbReference type="Proteomes" id="UP000244336"/>
    </source>
</evidence>
<dbReference type="OrthoDB" id="8062037at2759"/>
<feature type="transmembrane region" description="Helical" evidence="1">
    <location>
        <begin position="25"/>
        <end position="44"/>
    </location>
</feature>
<keyword evidence="1" id="KW-1133">Transmembrane helix</keyword>
<evidence type="ECO:0008006" key="4">
    <source>
        <dbReference type="Google" id="ProtNLM"/>
    </source>
</evidence>
<accession>A0A2T7EZV9</accession>
<reference evidence="2 3" key="1">
    <citation type="submission" date="2018-04" db="EMBL/GenBank/DDBJ databases">
        <title>WGS assembly of Panicum hallii var. hallii HAL2.</title>
        <authorList>
            <person name="Lovell J."/>
            <person name="Jenkins J."/>
            <person name="Lowry D."/>
            <person name="Mamidi S."/>
            <person name="Sreedasyam A."/>
            <person name="Weng X."/>
            <person name="Barry K."/>
            <person name="Bonette J."/>
            <person name="Campitelli B."/>
            <person name="Daum C."/>
            <person name="Gordon S."/>
            <person name="Gould B."/>
            <person name="Lipzen A."/>
            <person name="MacQueen A."/>
            <person name="Palacio-Mejia J."/>
            <person name="Plott C."/>
            <person name="Shakirov E."/>
            <person name="Shu S."/>
            <person name="Yoshinaga Y."/>
            <person name="Zane M."/>
            <person name="Rokhsar D."/>
            <person name="Grimwood J."/>
            <person name="Schmutz J."/>
            <person name="Juenger T."/>
        </authorList>
    </citation>
    <scope>NUCLEOTIDE SEQUENCE [LARGE SCALE GENOMIC DNA]</scope>
    <source>
        <strain evidence="3">cv. HAL2</strain>
    </source>
</reference>
<dbReference type="EMBL" id="CM009750">
    <property type="protein sequence ID" value="PUZ73343.1"/>
    <property type="molecule type" value="Genomic_DNA"/>
</dbReference>
<dbReference type="PANTHER" id="PTHR45676:SF29">
    <property type="entry name" value="OS05G0360400 PROTEIN"/>
    <property type="match status" value="1"/>
</dbReference>
<gene>
    <name evidence="2" type="ORF">GQ55_2G467100</name>
</gene>
<evidence type="ECO:0000256" key="1">
    <source>
        <dbReference type="SAM" id="Phobius"/>
    </source>
</evidence>
<dbReference type="PANTHER" id="PTHR45676">
    <property type="entry name" value="RING-H2 FINGER PROTEIN ATL51-RELATED"/>
    <property type="match status" value="1"/>
</dbReference>
<dbReference type="InterPro" id="IPR013083">
    <property type="entry name" value="Znf_RING/FYVE/PHD"/>
</dbReference>
<dbReference type="STRING" id="1504633.A0A2T7EZV9"/>
<dbReference type="Gramene" id="PUZ73343">
    <property type="protein sequence ID" value="PUZ73343"/>
    <property type="gene ID" value="GQ55_2G467100"/>
</dbReference>
<dbReference type="Proteomes" id="UP000244336">
    <property type="component" value="Chromosome 2"/>
</dbReference>
<dbReference type="SUPFAM" id="SSF57850">
    <property type="entry name" value="RING/U-box"/>
    <property type="match status" value="1"/>
</dbReference>
<keyword evidence="1" id="KW-0472">Membrane</keyword>
<dbReference type="AlphaFoldDB" id="A0A2T7EZV9"/>
<dbReference type="UniPathway" id="UPA00143"/>
<dbReference type="GO" id="GO:0016567">
    <property type="term" value="P:protein ubiquitination"/>
    <property type="evidence" value="ECO:0007669"/>
    <property type="project" value="UniProtKB-UniPathway"/>
</dbReference>
<sequence length="187" mass="19649">MDGIDAAPAPVPAVDGPPPAGSYKLALVAWGLMLIGVVLLLHYISSRIFCLYNEDATITEVAATSPSSSPRAPSASLPIPQPRHTVPMSLLPVFVYVASSPGEETADCAVCLVFREREAGRLLPCCGHGFHEECIATAAAPSSAVNPPLRLPDTVHGPALFRPGPCLSAPLVRVSWALDPRSKPNRP</sequence>
<keyword evidence="3" id="KW-1185">Reference proteome</keyword>
<evidence type="ECO:0000313" key="2">
    <source>
        <dbReference type="EMBL" id="PUZ73343.1"/>
    </source>
</evidence>
<dbReference type="Gene3D" id="3.30.40.10">
    <property type="entry name" value="Zinc/RING finger domain, C3HC4 (zinc finger)"/>
    <property type="match status" value="1"/>
</dbReference>
<protein>
    <recommendedName>
        <fullName evidence="4">RING-type domain-containing protein</fullName>
    </recommendedName>
</protein>
<organism evidence="2 3">
    <name type="scientific">Panicum hallii var. hallii</name>
    <dbReference type="NCBI Taxonomy" id="1504633"/>
    <lineage>
        <taxon>Eukaryota</taxon>
        <taxon>Viridiplantae</taxon>
        <taxon>Streptophyta</taxon>
        <taxon>Embryophyta</taxon>
        <taxon>Tracheophyta</taxon>
        <taxon>Spermatophyta</taxon>
        <taxon>Magnoliopsida</taxon>
        <taxon>Liliopsida</taxon>
        <taxon>Poales</taxon>
        <taxon>Poaceae</taxon>
        <taxon>PACMAD clade</taxon>
        <taxon>Panicoideae</taxon>
        <taxon>Panicodae</taxon>
        <taxon>Paniceae</taxon>
        <taxon>Panicinae</taxon>
        <taxon>Panicum</taxon>
        <taxon>Panicum sect. Panicum</taxon>
    </lineage>
</organism>
<keyword evidence="1" id="KW-0812">Transmembrane</keyword>